<keyword evidence="9 11" id="KW-0804">Transcription</keyword>
<dbReference type="Gene3D" id="3.90.920.10">
    <property type="entry name" value="DNA primase, PRIM domain"/>
    <property type="match status" value="1"/>
</dbReference>
<evidence type="ECO:0000256" key="6">
    <source>
        <dbReference type="ARBA" id="ARBA00022705"/>
    </source>
</evidence>
<gene>
    <name evidence="11" type="primary">priS</name>
    <name evidence="14" type="ORF">ENV02_01705</name>
</gene>
<dbReference type="InterPro" id="IPR002755">
    <property type="entry name" value="DNA_primase_S"/>
</dbReference>
<keyword evidence="5 11" id="KW-0548">Nucleotidyltransferase</keyword>
<feature type="active site" evidence="11">
    <location>
        <position position="99"/>
    </location>
</feature>
<comment type="caution">
    <text evidence="14">The sequence shown here is derived from an EMBL/GenBank/DDBJ whole genome shotgun (WGS) entry which is preliminary data.</text>
</comment>
<feature type="active site" evidence="11">
    <location>
        <position position="300"/>
    </location>
</feature>
<evidence type="ECO:0000256" key="13">
    <source>
        <dbReference type="RuleBase" id="RU004224"/>
    </source>
</evidence>
<keyword evidence="8 11" id="KW-0460">Magnesium</keyword>
<dbReference type="GO" id="GO:0003899">
    <property type="term" value="F:DNA-directed RNA polymerase activity"/>
    <property type="evidence" value="ECO:0007669"/>
    <property type="project" value="UniProtKB-UniRule"/>
</dbReference>
<reference evidence="14" key="1">
    <citation type="journal article" date="2020" name="mSystems">
        <title>Genome- and Community-Level Interaction Insights into Carbon Utilization and Element Cycling Functions of Hydrothermarchaeota in Hydrothermal Sediment.</title>
        <authorList>
            <person name="Zhou Z."/>
            <person name="Liu Y."/>
            <person name="Xu W."/>
            <person name="Pan J."/>
            <person name="Luo Z.H."/>
            <person name="Li M."/>
        </authorList>
    </citation>
    <scope>NUCLEOTIDE SEQUENCE [LARGE SCALE GENOMIC DNA]</scope>
    <source>
        <strain evidence="14">SpSt-721</strain>
    </source>
</reference>
<accession>A0A7J3QDE7</accession>
<evidence type="ECO:0000256" key="11">
    <source>
        <dbReference type="HAMAP-Rule" id="MF_00700"/>
    </source>
</evidence>
<dbReference type="PANTHER" id="PTHR10536">
    <property type="entry name" value="DNA PRIMASE SMALL SUBUNIT"/>
    <property type="match status" value="1"/>
</dbReference>
<comment type="subunit">
    <text evidence="11">Heterodimer of a small subunit (PriS) and a large subunit (PriL).</text>
</comment>
<organism evidence="14">
    <name type="scientific">Ignisphaera aggregans</name>
    <dbReference type="NCBI Taxonomy" id="334771"/>
    <lineage>
        <taxon>Archaea</taxon>
        <taxon>Thermoproteota</taxon>
        <taxon>Thermoprotei</taxon>
        <taxon>Desulfurococcales</taxon>
        <taxon>Desulfurococcaceae</taxon>
        <taxon>Ignisphaera</taxon>
    </lineage>
</organism>
<evidence type="ECO:0000256" key="9">
    <source>
        <dbReference type="ARBA" id="ARBA00023163"/>
    </source>
</evidence>
<dbReference type="GO" id="GO:0006269">
    <property type="term" value="P:DNA replication, synthesis of primer"/>
    <property type="evidence" value="ECO:0007669"/>
    <property type="project" value="UniProtKB-UniRule"/>
</dbReference>
<evidence type="ECO:0000256" key="7">
    <source>
        <dbReference type="ARBA" id="ARBA00022723"/>
    </source>
</evidence>
<keyword evidence="3 11" id="KW-0639">Primosome</keyword>
<name>A0A7J3QDE7_9CREN</name>
<evidence type="ECO:0000313" key="14">
    <source>
        <dbReference type="EMBL" id="HGV66515.1"/>
    </source>
</evidence>
<keyword evidence="6 11" id="KW-0235">DNA replication</keyword>
<dbReference type="HAMAP" id="MF_00700">
    <property type="entry name" value="DNA_primase_sml_arc"/>
    <property type="match status" value="1"/>
</dbReference>
<keyword evidence="4 11" id="KW-0808">Transferase</keyword>
<comment type="cofactor">
    <cofactor evidence="11">
        <name>Mg(2+)</name>
        <dbReference type="ChEBI" id="CHEBI:18420"/>
    </cofactor>
    <cofactor evidence="11">
        <name>Mn(2+)</name>
        <dbReference type="ChEBI" id="CHEBI:29035"/>
    </cofactor>
</comment>
<dbReference type="EMBL" id="DTET01000089">
    <property type="protein sequence ID" value="HGV66515.1"/>
    <property type="molecule type" value="Genomic_DNA"/>
</dbReference>
<evidence type="ECO:0000256" key="2">
    <source>
        <dbReference type="ARBA" id="ARBA00022478"/>
    </source>
</evidence>
<evidence type="ECO:0000256" key="5">
    <source>
        <dbReference type="ARBA" id="ARBA00022695"/>
    </source>
</evidence>
<keyword evidence="10 11" id="KW-0464">Manganese</keyword>
<dbReference type="PROSITE" id="PS50216">
    <property type="entry name" value="DHHC"/>
    <property type="match status" value="1"/>
</dbReference>
<dbReference type="SUPFAM" id="SSF56747">
    <property type="entry name" value="Prim-pol domain"/>
    <property type="match status" value="1"/>
</dbReference>
<keyword evidence="2 11" id="KW-0240">DNA-directed RNA polymerase</keyword>
<evidence type="ECO:0000256" key="4">
    <source>
        <dbReference type="ARBA" id="ARBA00022679"/>
    </source>
</evidence>
<sequence length="399" mass="46478">MVNENFLQHLKIYEDIFRKYYSKADLILPSDFYIREIALQPLYTESYIRHLSFSTISELRKTVTEKVPRHLYYSSAKYQEPANTSMDEKKWLGSDLVFDIDANDVPECIEENNVITFRFCRACGYATNDNLKHCPKCNSELQKFEHVNSKCIYRALSYLEKLIDIIENDFNFNTLKASFSGNRGFHLIVELNNPYDGMNSEIRREIVSYIRLDKSIAAYIKNYLLGSNQKKSIPLPPRINEGGIRRRIAKELLTKSIDELTKKYILGQINKIHFSDAVKMYRFLENNLDEALKSASIPIDPKVTIDVTHLVRVPNSINGKTGWIAYNMKKLDVSEFVMDPSLLSPENLRFKIRIDIDLPKLEIIDKEFKFTRNEEVVLEYAYASYLIFKGVAIPIEVKR</sequence>
<comment type="function">
    <text evidence="13">RNA polymerase that catalyzes the synthesis of short RNA molecules used as primers for DNA polymerase during DNA replication.</text>
</comment>
<dbReference type="AlphaFoldDB" id="A0A7J3QDE7"/>
<protein>
    <recommendedName>
        <fullName evidence="11">DNA primase small subunit PriS</fullName>
        <ecNumber evidence="11">2.7.7.-</ecNumber>
    </recommendedName>
</protein>
<dbReference type="GO" id="GO:1990077">
    <property type="term" value="C:primosome complex"/>
    <property type="evidence" value="ECO:0007669"/>
    <property type="project" value="UniProtKB-KW"/>
</dbReference>
<dbReference type="Pfam" id="PF01896">
    <property type="entry name" value="DNA_primase_S"/>
    <property type="match status" value="1"/>
</dbReference>
<dbReference type="InterPro" id="IPR023639">
    <property type="entry name" value="DNA_primase_ssu_PriS"/>
</dbReference>
<evidence type="ECO:0000256" key="1">
    <source>
        <dbReference type="ARBA" id="ARBA00009762"/>
    </source>
</evidence>
<keyword evidence="7 11" id="KW-0479">Metal-binding</keyword>
<feature type="active site" evidence="11">
    <location>
        <position position="101"/>
    </location>
</feature>
<dbReference type="GO" id="GO:0000428">
    <property type="term" value="C:DNA-directed RNA polymerase complex"/>
    <property type="evidence" value="ECO:0007669"/>
    <property type="project" value="UniProtKB-KW"/>
</dbReference>
<evidence type="ECO:0000256" key="12">
    <source>
        <dbReference type="RuleBase" id="RU003514"/>
    </source>
</evidence>
<evidence type="ECO:0000256" key="8">
    <source>
        <dbReference type="ARBA" id="ARBA00022842"/>
    </source>
</evidence>
<dbReference type="EC" id="2.7.7.-" evidence="11"/>
<comment type="similarity">
    <text evidence="1 11 12">Belongs to the eukaryotic-type primase small subunit family.</text>
</comment>
<evidence type="ECO:0000256" key="3">
    <source>
        <dbReference type="ARBA" id="ARBA00022515"/>
    </source>
</evidence>
<evidence type="ECO:0000256" key="10">
    <source>
        <dbReference type="ARBA" id="ARBA00023211"/>
    </source>
</evidence>
<proteinExistence type="inferred from homology"/>
<dbReference type="GO" id="GO:0046872">
    <property type="term" value="F:metal ion binding"/>
    <property type="evidence" value="ECO:0007669"/>
    <property type="project" value="UniProtKB-KW"/>
</dbReference>
<comment type="function">
    <text evidence="11">Catalytic subunit of DNA primase, an RNA polymerase that catalyzes the synthesis of short RNA molecules used as primers for DNA polymerase during DNA replication. The small subunit contains the primase catalytic core and has DNA synthesis activity on its own. Binding to the large subunit stabilizes and modulates the activity, increasing the rate of DNA synthesis while decreasing the length of the DNA fragments, and conferring RNA synthesis capability. The DNA polymerase activity may enable DNA primase to also catalyze primer extension after primer synthesis. May also play a role in DNA repair.</text>
</comment>